<proteinExistence type="predicted"/>
<dbReference type="Proteomes" id="UP000234662">
    <property type="component" value="Unassembled WGS sequence"/>
</dbReference>
<protein>
    <submittedName>
        <fullName evidence="1">Uncharacterized protein</fullName>
    </submittedName>
</protein>
<dbReference type="InterPro" id="IPR053977">
    <property type="entry name" value="Rv2466c-like"/>
</dbReference>
<dbReference type="SUPFAM" id="SSF52833">
    <property type="entry name" value="Thioredoxin-like"/>
    <property type="match status" value="1"/>
</dbReference>
<dbReference type="AlphaFoldDB" id="A0A2I1RB69"/>
<dbReference type="RefSeq" id="WP_101819357.1">
    <property type="nucleotide sequence ID" value="NZ_PKJC01000003.1"/>
</dbReference>
<organism evidence="1 2">
    <name type="scientific">Gordonia terrae</name>
    <dbReference type="NCBI Taxonomy" id="2055"/>
    <lineage>
        <taxon>Bacteria</taxon>
        <taxon>Bacillati</taxon>
        <taxon>Actinomycetota</taxon>
        <taxon>Actinomycetes</taxon>
        <taxon>Mycobacteriales</taxon>
        <taxon>Gordoniaceae</taxon>
        <taxon>Gordonia</taxon>
    </lineage>
</organism>
<sequence length="201" mass="21465">MTHFDFHFDPVCPFAWAASRWLIDRADAHDASITWHVMSLAILNEDQEPDSAEQRRQLDTSRRLGRVLTAAAEESGAEVLEPLYSAIGRRLHHRGDQMTPAVVAETLSEVGLGPGPAEAMDDASFDEALRASHQRGQDALGEAGGSPITGIDGRHFFGPVLSAVPAGDEAEALFTALVTLGGASTFAQFKRPTGGPPTFSS</sequence>
<dbReference type="Pfam" id="PF22234">
    <property type="entry name" value="Rv2466c-like"/>
    <property type="match status" value="1"/>
</dbReference>
<evidence type="ECO:0000313" key="1">
    <source>
        <dbReference type="EMBL" id="PKZ66369.1"/>
    </source>
</evidence>
<dbReference type="STRING" id="2055.BCM27_16475"/>
<reference evidence="1 2" key="1">
    <citation type="submission" date="2017-12" db="EMBL/GenBank/DDBJ databases">
        <title>Phylogenetic diversity of female urinary microbiome.</title>
        <authorList>
            <person name="Thomas-White K."/>
            <person name="Wolfe A.J."/>
        </authorList>
    </citation>
    <scope>NUCLEOTIDE SEQUENCE [LARGE SCALE GENOMIC DNA]</scope>
    <source>
        <strain evidence="1 2">UMB0777</strain>
    </source>
</reference>
<accession>A0A2I1RB69</accession>
<comment type="caution">
    <text evidence="1">The sequence shown here is derived from an EMBL/GenBank/DDBJ whole genome shotgun (WGS) entry which is preliminary data.</text>
</comment>
<dbReference type="InterPro" id="IPR036249">
    <property type="entry name" value="Thioredoxin-like_sf"/>
</dbReference>
<gene>
    <name evidence="1" type="ORF">CYJ73_05515</name>
</gene>
<dbReference type="Gene3D" id="3.40.30.10">
    <property type="entry name" value="Glutaredoxin"/>
    <property type="match status" value="1"/>
</dbReference>
<dbReference type="EMBL" id="PKJC01000003">
    <property type="protein sequence ID" value="PKZ66369.1"/>
    <property type="molecule type" value="Genomic_DNA"/>
</dbReference>
<name>A0A2I1RB69_9ACTN</name>
<evidence type="ECO:0000313" key="2">
    <source>
        <dbReference type="Proteomes" id="UP000234662"/>
    </source>
</evidence>